<dbReference type="GO" id="GO:0020037">
    <property type="term" value="F:heme binding"/>
    <property type="evidence" value="ECO:0007669"/>
    <property type="project" value="InterPro"/>
</dbReference>
<dbReference type="Gene3D" id="1.10.760.10">
    <property type="entry name" value="Cytochrome c-like domain"/>
    <property type="match status" value="1"/>
</dbReference>
<keyword evidence="2" id="KW-0813">Transport</keyword>
<gene>
    <name evidence="8" type="ORF">TSOC_011684</name>
</gene>
<keyword evidence="4" id="KW-0249">Electron transport</keyword>
<keyword evidence="9" id="KW-1185">Reference proteome</keyword>
<dbReference type="Proteomes" id="UP000236333">
    <property type="component" value="Unassembled WGS sequence"/>
</dbReference>
<dbReference type="EMBL" id="PGGS01000672">
    <property type="protein sequence ID" value="PNH02347.1"/>
    <property type="molecule type" value="Genomic_DNA"/>
</dbReference>
<evidence type="ECO:0000313" key="9">
    <source>
        <dbReference type="Proteomes" id="UP000236333"/>
    </source>
</evidence>
<evidence type="ECO:0000256" key="7">
    <source>
        <dbReference type="ARBA" id="ARBA00033211"/>
    </source>
</evidence>
<proteinExistence type="predicted"/>
<evidence type="ECO:0000256" key="6">
    <source>
        <dbReference type="ARBA" id="ARBA00031247"/>
    </source>
</evidence>
<dbReference type="GO" id="GO:0009055">
    <property type="term" value="F:electron transfer activity"/>
    <property type="evidence" value="ECO:0007669"/>
    <property type="project" value="InterPro"/>
</dbReference>
<dbReference type="GO" id="GO:0015979">
    <property type="term" value="P:photosynthesis"/>
    <property type="evidence" value="ECO:0007669"/>
    <property type="project" value="UniProtKB-KW"/>
</dbReference>
<dbReference type="FunFam" id="1.10.760.10:FF:000021">
    <property type="entry name" value="Cytochrome c6, chloroplastic"/>
    <property type="match status" value="1"/>
</dbReference>
<keyword evidence="3" id="KW-0602">Photosynthesis</keyword>
<accession>A0A2J7ZQ02</accession>
<evidence type="ECO:0000256" key="1">
    <source>
        <dbReference type="ARBA" id="ARBA00002347"/>
    </source>
</evidence>
<comment type="function">
    <text evidence="1">Functions as an electron carrier between membrane-bound cytochrome b6-f and photosystem I in oxygenic photosynthesis.</text>
</comment>
<comment type="caution">
    <text evidence="8">The sequence shown here is derived from an EMBL/GenBank/DDBJ whole genome shotgun (WGS) entry which is preliminary data.</text>
</comment>
<sequence>MNGGNVLAVGATLFQPDLAKNGVESPEALYDIIYKGKGKMPGYGTDCAPKGACTFAARLSDEEVSSLATYVQERAAAGWKS</sequence>
<name>A0A2J7ZQ02_9CHLO</name>
<reference evidence="8 9" key="1">
    <citation type="journal article" date="2017" name="Mol. Biol. Evol.">
        <title>The 4-celled Tetrabaena socialis nuclear genome reveals the essential components for genetic control of cell number at the origin of multicellularity in the volvocine lineage.</title>
        <authorList>
            <person name="Featherston J."/>
            <person name="Arakaki Y."/>
            <person name="Hanschen E.R."/>
            <person name="Ferris P.J."/>
            <person name="Michod R.E."/>
            <person name="Olson B.J.S.C."/>
            <person name="Nozaki H."/>
            <person name="Durand P.M."/>
        </authorList>
    </citation>
    <scope>NUCLEOTIDE SEQUENCE [LARGE SCALE GENOMIC DNA]</scope>
    <source>
        <strain evidence="8 9">NIES-571</strain>
    </source>
</reference>
<dbReference type="PANTHER" id="PTHR34688:SF2">
    <property type="entry name" value="CYTOCHROME C6, CHLOROPLASTIC"/>
    <property type="match status" value="1"/>
</dbReference>
<evidence type="ECO:0000256" key="2">
    <source>
        <dbReference type="ARBA" id="ARBA00022448"/>
    </source>
</evidence>
<dbReference type="OrthoDB" id="1930491at2759"/>
<evidence type="ECO:0000313" key="8">
    <source>
        <dbReference type="EMBL" id="PNH02347.1"/>
    </source>
</evidence>
<evidence type="ECO:0000256" key="4">
    <source>
        <dbReference type="ARBA" id="ARBA00022982"/>
    </source>
</evidence>
<dbReference type="InterPro" id="IPR023655">
    <property type="entry name" value="Cyt_C6"/>
</dbReference>
<dbReference type="GO" id="GO:0005506">
    <property type="term" value="F:iron ion binding"/>
    <property type="evidence" value="ECO:0007669"/>
    <property type="project" value="InterPro"/>
</dbReference>
<dbReference type="InterPro" id="IPR036909">
    <property type="entry name" value="Cyt_c-like_dom_sf"/>
</dbReference>
<protein>
    <recommendedName>
        <fullName evidence="7">Cytochrome c-553</fullName>
    </recommendedName>
    <alternativeName>
        <fullName evidence="6">Cytochrome c553</fullName>
    </alternativeName>
    <alternativeName>
        <fullName evidence="5">Soluble cytochrome f</fullName>
    </alternativeName>
</protein>
<dbReference type="SUPFAM" id="SSF46626">
    <property type="entry name" value="Cytochrome c"/>
    <property type="match status" value="1"/>
</dbReference>
<evidence type="ECO:0000256" key="5">
    <source>
        <dbReference type="ARBA" id="ARBA00030448"/>
    </source>
</evidence>
<dbReference type="PANTHER" id="PTHR34688">
    <property type="entry name" value="CYTOCHROME C6, CHLOROPLASTIC"/>
    <property type="match status" value="1"/>
</dbReference>
<organism evidence="8 9">
    <name type="scientific">Tetrabaena socialis</name>
    <dbReference type="NCBI Taxonomy" id="47790"/>
    <lineage>
        <taxon>Eukaryota</taxon>
        <taxon>Viridiplantae</taxon>
        <taxon>Chlorophyta</taxon>
        <taxon>core chlorophytes</taxon>
        <taxon>Chlorophyceae</taxon>
        <taxon>CS clade</taxon>
        <taxon>Chlamydomonadales</taxon>
        <taxon>Tetrabaenaceae</taxon>
        <taxon>Tetrabaena</taxon>
    </lineage>
</organism>
<evidence type="ECO:0000256" key="3">
    <source>
        <dbReference type="ARBA" id="ARBA00022531"/>
    </source>
</evidence>
<dbReference type="AlphaFoldDB" id="A0A2J7ZQ02"/>